<sequence length="557" mass="64004">MEALTPTLQDFLLNASQNYYDYLLENNLGYDAIKIHSITEDIFGIVLGLEKKIFSLEDLIFSFKNEEFSLEELGIEPLYYDENKKTLALAIPSPLKEEILQNKTELKLYSDLKFLILNLINFYSKNPSLSLPKNPPTLLSLAELERHLQTLKDFQNPPNEEQLLAYKQIFTQELCYIWGVAGSGKTKVVLLHSLATYLKKGKRVALLAPTNTALEQSLITLLQSLKELGVSTDCILRLGMPSLYFSQNYKQNCDPLIEDRKNYKKLLKDSLLIAATLDTFLKREELMELEFSHFFIDEAGFSPLIKTLPLCSFNKPLTLLGDHKQLTPILALKSKDLTNPKWNLSKIFGYSSLFLKDFFELKDKILNLSYIHFSNFSIQTHKLSFTYRYGDNLAKILDYFVYKNGLRGFEENTQIFHVQSSFKKDEKLPNANINEANTICTLAQNFIMAKKDFAILTPFVNQRKLILSKMPSLRALECVFTIHSSQGQEFDSILLSPVALNYYLSDSRNPLALYTLNVALSRAKKEIILVCDKFYWQSFPNQFLGALLKIAKPYKLY</sequence>
<comment type="caution">
    <text evidence="3">The sequence shown here is derived from an EMBL/GenBank/DDBJ whole genome shotgun (WGS) entry which is preliminary data.</text>
</comment>
<dbReference type="EMBL" id="NBIU01000011">
    <property type="protein sequence ID" value="PZT48211.1"/>
    <property type="molecule type" value="Genomic_DNA"/>
</dbReference>
<feature type="domain" description="DNA2/NAM7 helicase-like C-terminal" evidence="2">
    <location>
        <begin position="411"/>
        <end position="533"/>
    </location>
</feature>
<dbReference type="SUPFAM" id="SSF52540">
    <property type="entry name" value="P-loop containing nucleoside triphosphate hydrolases"/>
    <property type="match status" value="1"/>
</dbReference>
<dbReference type="AlphaFoldDB" id="A0A2W6MWB7"/>
<dbReference type="PANTHER" id="PTHR10887:SF495">
    <property type="entry name" value="HELICASE SENATAXIN ISOFORM X1-RELATED"/>
    <property type="match status" value="1"/>
</dbReference>
<dbReference type="PANTHER" id="PTHR10887">
    <property type="entry name" value="DNA2/NAM7 HELICASE FAMILY"/>
    <property type="match status" value="1"/>
</dbReference>
<dbReference type="Pfam" id="PF13086">
    <property type="entry name" value="AAA_11"/>
    <property type="match status" value="1"/>
</dbReference>
<keyword evidence="4" id="KW-1185">Reference proteome</keyword>
<dbReference type="InterPro" id="IPR045055">
    <property type="entry name" value="DNA2/NAM7-like"/>
</dbReference>
<proteinExistence type="predicted"/>
<gene>
    <name evidence="3" type="ORF">B6S12_05170</name>
</gene>
<organism evidence="3 4">
    <name type="scientific">Helicobacter valdiviensis</name>
    <dbReference type="NCBI Taxonomy" id="1458358"/>
    <lineage>
        <taxon>Bacteria</taxon>
        <taxon>Pseudomonadati</taxon>
        <taxon>Campylobacterota</taxon>
        <taxon>Epsilonproteobacteria</taxon>
        <taxon>Campylobacterales</taxon>
        <taxon>Helicobacteraceae</taxon>
        <taxon>Helicobacter</taxon>
    </lineage>
</organism>
<evidence type="ECO:0000313" key="3">
    <source>
        <dbReference type="EMBL" id="PZT48211.1"/>
    </source>
</evidence>
<dbReference type="Pfam" id="PF13087">
    <property type="entry name" value="AAA_12"/>
    <property type="match status" value="1"/>
</dbReference>
<evidence type="ECO:0000259" key="1">
    <source>
        <dbReference type="Pfam" id="PF13086"/>
    </source>
</evidence>
<dbReference type="InterPro" id="IPR041679">
    <property type="entry name" value="DNA2/NAM7-like_C"/>
</dbReference>
<feature type="domain" description="DNA2/NAM7 helicase helicase" evidence="1">
    <location>
        <begin position="257"/>
        <end position="330"/>
    </location>
</feature>
<dbReference type="InterPro" id="IPR027417">
    <property type="entry name" value="P-loop_NTPase"/>
</dbReference>
<dbReference type="Gene3D" id="3.40.50.300">
    <property type="entry name" value="P-loop containing nucleotide triphosphate hydrolases"/>
    <property type="match status" value="2"/>
</dbReference>
<evidence type="ECO:0000313" key="4">
    <source>
        <dbReference type="Proteomes" id="UP000249746"/>
    </source>
</evidence>
<accession>A0A2W6MWB7</accession>
<protein>
    <submittedName>
        <fullName evidence="3">Uncharacterized protein</fullName>
    </submittedName>
</protein>
<dbReference type="Proteomes" id="UP000249746">
    <property type="component" value="Unassembled WGS sequence"/>
</dbReference>
<evidence type="ECO:0000259" key="2">
    <source>
        <dbReference type="Pfam" id="PF13087"/>
    </source>
</evidence>
<dbReference type="InterPro" id="IPR041677">
    <property type="entry name" value="DNA2/NAM7_AAA_11"/>
</dbReference>
<reference evidence="3 4" key="1">
    <citation type="submission" date="2017-03" db="EMBL/GenBank/DDBJ databases">
        <title>Genomic and clinical evidence uncovers the enterohepatic species Helicobacter valdiviensis as a potential human intestinal pathogen.</title>
        <authorList>
            <person name="Fresia P."/>
            <person name="Jara R."/>
            <person name="Sierra R."/>
            <person name="Ferres I."/>
            <person name="Greif G."/>
            <person name="Iraola G."/>
            <person name="Collado L."/>
        </authorList>
    </citation>
    <scope>NUCLEOTIDE SEQUENCE [LARGE SCALE GENOMIC DNA]</scope>
    <source>
        <strain evidence="3 4">WBE14</strain>
    </source>
</reference>
<dbReference type="OrthoDB" id="9757917at2"/>
<name>A0A2W6MWB7_9HELI</name>